<evidence type="ECO:0000259" key="2">
    <source>
        <dbReference type="PROSITE" id="PS50113"/>
    </source>
</evidence>
<dbReference type="SMART" id="SM00065">
    <property type="entry name" value="GAF"/>
    <property type="match status" value="1"/>
</dbReference>
<dbReference type="SUPFAM" id="SSF55785">
    <property type="entry name" value="PYP-like sensor domain (PAS domain)"/>
    <property type="match status" value="1"/>
</dbReference>
<evidence type="ECO:0000313" key="6">
    <source>
        <dbReference type="Proteomes" id="UP000076268"/>
    </source>
</evidence>
<dbReference type="InterPro" id="IPR035965">
    <property type="entry name" value="PAS-like_dom_sf"/>
</dbReference>
<dbReference type="Pfam" id="PF13185">
    <property type="entry name" value="GAF_2"/>
    <property type="match status" value="1"/>
</dbReference>
<protein>
    <recommendedName>
        <fullName evidence="7">Diguanylate cyclase</fullName>
    </recommendedName>
</protein>
<feature type="domain" description="PAC" evidence="2">
    <location>
        <begin position="100"/>
        <end position="150"/>
    </location>
</feature>
<dbReference type="SMART" id="SM00267">
    <property type="entry name" value="GGDEF"/>
    <property type="match status" value="1"/>
</dbReference>
<dbReference type="SUPFAM" id="SSF55781">
    <property type="entry name" value="GAF domain-like"/>
    <property type="match status" value="1"/>
</dbReference>
<feature type="domain" description="HD-GYP" evidence="4">
    <location>
        <begin position="481"/>
        <end position="667"/>
    </location>
</feature>
<dbReference type="PROSITE" id="PS50112">
    <property type="entry name" value="PAS"/>
    <property type="match status" value="1"/>
</dbReference>
<dbReference type="InterPro" id="IPR003018">
    <property type="entry name" value="GAF"/>
</dbReference>
<dbReference type="PROSITE" id="PS50887">
    <property type="entry name" value="GGDEF"/>
    <property type="match status" value="1"/>
</dbReference>
<dbReference type="OrthoDB" id="9798833at2"/>
<dbReference type="Pfam" id="PF00990">
    <property type="entry name" value="GGDEF"/>
    <property type="match status" value="1"/>
</dbReference>
<dbReference type="InterPro" id="IPR029787">
    <property type="entry name" value="Nucleotide_cyclase"/>
</dbReference>
<dbReference type="InterPro" id="IPR043128">
    <property type="entry name" value="Rev_trsase/Diguanyl_cyclase"/>
</dbReference>
<dbReference type="InterPro" id="IPR000160">
    <property type="entry name" value="GGDEF_dom"/>
</dbReference>
<dbReference type="Gene3D" id="3.30.450.20">
    <property type="entry name" value="PAS domain"/>
    <property type="match status" value="1"/>
</dbReference>
<keyword evidence="6" id="KW-1185">Reference proteome</keyword>
<dbReference type="InterPro" id="IPR000700">
    <property type="entry name" value="PAS-assoc_C"/>
</dbReference>
<dbReference type="Gene3D" id="3.30.70.270">
    <property type="match status" value="1"/>
</dbReference>
<dbReference type="SUPFAM" id="SSF109604">
    <property type="entry name" value="HD-domain/PDEase-like"/>
    <property type="match status" value="1"/>
</dbReference>
<proteinExistence type="predicted"/>
<evidence type="ECO:0000259" key="4">
    <source>
        <dbReference type="PROSITE" id="PS51832"/>
    </source>
</evidence>
<dbReference type="CDD" id="cd01949">
    <property type="entry name" value="GGDEF"/>
    <property type="match status" value="1"/>
</dbReference>
<evidence type="ECO:0008006" key="7">
    <source>
        <dbReference type="Google" id="ProtNLM"/>
    </source>
</evidence>
<dbReference type="Gene3D" id="1.10.3210.10">
    <property type="entry name" value="Hypothetical protein af1432"/>
    <property type="match status" value="1"/>
</dbReference>
<evidence type="ECO:0000259" key="1">
    <source>
        <dbReference type="PROSITE" id="PS50112"/>
    </source>
</evidence>
<reference evidence="5 6" key="1">
    <citation type="submission" date="2016-02" db="EMBL/GenBank/DDBJ databases">
        <title>Anaerosporomusa subterraneum gen. nov., sp. nov., a spore-forming obligate anaerobe isolated from saprolite.</title>
        <authorList>
            <person name="Choi J.K."/>
            <person name="Shah M."/>
            <person name="Yee N."/>
        </authorList>
    </citation>
    <scope>NUCLEOTIDE SEQUENCE [LARGE SCALE GENOMIC DNA]</scope>
    <source>
        <strain evidence="5 6">RU4</strain>
    </source>
</reference>
<dbReference type="InterPro" id="IPR000014">
    <property type="entry name" value="PAS"/>
</dbReference>
<evidence type="ECO:0000259" key="3">
    <source>
        <dbReference type="PROSITE" id="PS50887"/>
    </source>
</evidence>
<dbReference type="Pfam" id="PF13426">
    <property type="entry name" value="PAS_9"/>
    <property type="match status" value="1"/>
</dbReference>
<dbReference type="InterPro" id="IPR029016">
    <property type="entry name" value="GAF-like_dom_sf"/>
</dbReference>
<feature type="domain" description="PAS" evidence="1">
    <location>
        <begin position="47"/>
        <end position="93"/>
    </location>
</feature>
<accession>A0A154BRX6</accession>
<dbReference type="InterPro" id="IPR003607">
    <property type="entry name" value="HD/PDEase_dom"/>
</dbReference>
<dbReference type="STRING" id="1794912.AXX12_07460"/>
<dbReference type="Proteomes" id="UP000076268">
    <property type="component" value="Unassembled WGS sequence"/>
</dbReference>
<dbReference type="SUPFAM" id="SSF55073">
    <property type="entry name" value="Nucleotide cyclase"/>
    <property type="match status" value="1"/>
</dbReference>
<evidence type="ECO:0000313" key="5">
    <source>
        <dbReference type="EMBL" id="KYZ76268.1"/>
    </source>
</evidence>
<organism evidence="5 6">
    <name type="scientific">Anaerosporomusa subterranea</name>
    <dbReference type="NCBI Taxonomy" id="1794912"/>
    <lineage>
        <taxon>Bacteria</taxon>
        <taxon>Bacillati</taxon>
        <taxon>Bacillota</taxon>
        <taxon>Negativicutes</taxon>
        <taxon>Acetonemataceae</taxon>
        <taxon>Anaerosporomusa</taxon>
    </lineage>
</organism>
<dbReference type="NCBIfam" id="TIGR00254">
    <property type="entry name" value="GGDEF"/>
    <property type="match status" value="1"/>
</dbReference>
<gene>
    <name evidence="5" type="ORF">AXX12_07460</name>
</gene>
<dbReference type="Gene3D" id="3.30.450.40">
    <property type="match status" value="1"/>
</dbReference>
<dbReference type="CDD" id="cd00130">
    <property type="entry name" value="PAS"/>
    <property type="match status" value="1"/>
</dbReference>
<sequence>MTSLHKVGGLGLVAKLNEQENALRRSELKFSLAFKAAADGIAITRLADGTLIDVNNSYARIAGYTREELIGKTTLEIGMWLHSQDRDQMLARLAAEGAIRDLEITVRKRDGEIWVGLLAAEAMEYDGERCIVAIWHDITERKAAEEKLKLQNEYLFTLHETALALLERRDVHDLLEAILRRAGKLVGTSNAFIDLADEKSETLELIVGAGMYAKEAGYRVQFGEGLSGRVFQSTKPLLVNNYAEWEGRSTAPRTARLQSIMGVPLFAAGKTIGVLGVSNPETRQEFGPQELDQLCRFGELASIALDNAYLHQAAQNELEQRKIAEKELRYINVHDSLTGLYNRARFEEKLCCVADGQAMSAIIICDVDGLKLINDSMGHQRGDALLIAAADILRQAVPADAFCARIGGDEFAIILSEQVEGNAEAVCQMIRQLVEERNLCDPNLPLSISTGYATRSERDISMAQLFKDADDLMYREKLHRSQSVRSTIVGAMQKALEARDFITEGHGERMQSLAVALGEVAGLSKRELGELSLSAQFHDIGKVGIPDRILFKPGPLTQQEYSEMKRHCEIGHRIALSTPDLAPIAKYILHHHEWWNGQGYPMGLKGNDIPLECRILAIVDAYDAMTSNRPYRQALTHKQAIAELKNCSGKQFDPRLTAIFVGQNDFV</sequence>
<dbReference type="EMBL" id="LSGP01000017">
    <property type="protein sequence ID" value="KYZ76268.1"/>
    <property type="molecule type" value="Genomic_DNA"/>
</dbReference>
<name>A0A154BRX6_ANASB</name>
<dbReference type="NCBIfam" id="TIGR00229">
    <property type="entry name" value="sensory_box"/>
    <property type="match status" value="1"/>
</dbReference>
<dbReference type="PROSITE" id="PS50113">
    <property type="entry name" value="PAC"/>
    <property type="match status" value="1"/>
</dbReference>
<dbReference type="PANTHER" id="PTHR43155:SF2">
    <property type="entry name" value="CYCLIC DI-GMP PHOSPHODIESTERASE PA4108"/>
    <property type="match status" value="1"/>
</dbReference>
<dbReference type="AlphaFoldDB" id="A0A154BRX6"/>
<feature type="domain" description="GGDEF" evidence="3">
    <location>
        <begin position="358"/>
        <end position="489"/>
    </location>
</feature>
<dbReference type="InterPro" id="IPR037522">
    <property type="entry name" value="HD_GYP_dom"/>
</dbReference>
<dbReference type="Pfam" id="PF13487">
    <property type="entry name" value="HD_5"/>
    <property type="match status" value="1"/>
</dbReference>
<dbReference type="SMART" id="SM00091">
    <property type="entry name" value="PAS"/>
    <property type="match status" value="1"/>
</dbReference>
<dbReference type="PANTHER" id="PTHR43155">
    <property type="entry name" value="CYCLIC DI-GMP PHOSPHODIESTERASE PA4108-RELATED"/>
    <property type="match status" value="1"/>
</dbReference>
<dbReference type="CDD" id="cd00077">
    <property type="entry name" value="HDc"/>
    <property type="match status" value="1"/>
</dbReference>
<dbReference type="RefSeq" id="WP_066241425.1">
    <property type="nucleotide sequence ID" value="NZ_LSGP01000017.1"/>
</dbReference>
<dbReference type="SMART" id="SM00471">
    <property type="entry name" value="HDc"/>
    <property type="match status" value="1"/>
</dbReference>
<dbReference type="PROSITE" id="PS51832">
    <property type="entry name" value="HD_GYP"/>
    <property type="match status" value="1"/>
</dbReference>
<comment type="caution">
    <text evidence="5">The sequence shown here is derived from an EMBL/GenBank/DDBJ whole genome shotgun (WGS) entry which is preliminary data.</text>
</comment>